<dbReference type="InterPro" id="IPR001245">
    <property type="entry name" value="Ser-Thr/Tyr_kinase_cat_dom"/>
</dbReference>
<dbReference type="FunFam" id="1.10.510.10:FF:000095">
    <property type="entry name" value="protein STRUBBELIG-RECEPTOR FAMILY 8"/>
    <property type="match status" value="1"/>
</dbReference>
<evidence type="ECO:0000256" key="3">
    <source>
        <dbReference type="ARBA" id="ARBA00023136"/>
    </source>
</evidence>
<organism evidence="6 7">
    <name type="scientific">Lithospermum erythrorhizon</name>
    <name type="common">Purple gromwell</name>
    <name type="synonym">Lithospermum officinale var. erythrorhizon</name>
    <dbReference type="NCBI Taxonomy" id="34254"/>
    <lineage>
        <taxon>Eukaryota</taxon>
        <taxon>Viridiplantae</taxon>
        <taxon>Streptophyta</taxon>
        <taxon>Embryophyta</taxon>
        <taxon>Tracheophyta</taxon>
        <taxon>Spermatophyta</taxon>
        <taxon>Magnoliopsida</taxon>
        <taxon>eudicotyledons</taxon>
        <taxon>Gunneridae</taxon>
        <taxon>Pentapetalae</taxon>
        <taxon>asterids</taxon>
        <taxon>lamiids</taxon>
        <taxon>Boraginales</taxon>
        <taxon>Boraginaceae</taxon>
        <taxon>Boraginoideae</taxon>
        <taxon>Lithospermeae</taxon>
        <taxon>Lithospermum</taxon>
    </lineage>
</organism>
<dbReference type="PANTHER" id="PTHR47985">
    <property type="entry name" value="OS07G0668900 PROTEIN"/>
    <property type="match status" value="1"/>
</dbReference>
<evidence type="ECO:0000256" key="4">
    <source>
        <dbReference type="ARBA" id="ARBA00023288"/>
    </source>
</evidence>
<name>A0AAV3RWE8_LITER</name>
<dbReference type="EMBL" id="BAABME010011709">
    <property type="protein sequence ID" value="GAA0184186.1"/>
    <property type="molecule type" value="Genomic_DNA"/>
</dbReference>
<feature type="domain" description="Protein kinase" evidence="5">
    <location>
        <begin position="1"/>
        <end position="105"/>
    </location>
</feature>
<evidence type="ECO:0000313" key="6">
    <source>
        <dbReference type="EMBL" id="GAA0184186.1"/>
    </source>
</evidence>
<dbReference type="GO" id="GO:0005886">
    <property type="term" value="C:plasma membrane"/>
    <property type="evidence" value="ECO:0007669"/>
    <property type="project" value="UniProtKB-SubCell"/>
</dbReference>
<dbReference type="Proteomes" id="UP001454036">
    <property type="component" value="Unassembled WGS sequence"/>
</dbReference>
<evidence type="ECO:0000256" key="2">
    <source>
        <dbReference type="ARBA" id="ARBA00022527"/>
    </source>
</evidence>
<keyword evidence="4" id="KW-0449">Lipoprotein</keyword>
<dbReference type="GO" id="GO:0005524">
    <property type="term" value="F:ATP binding"/>
    <property type="evidence" value="ECO:0007669"/>
    <property type="project" value="InterPro"/>
</dbReference>
<feature type="domain" description="Protein kinase" evidence="5">
    <location>
        <begin position="215"/>
        <end position="496"/>
    </location>
</feature>
<comment type="caution">
    <text evidence="6">The sequence shown here is derived from an EMBL/GenBank/DDBJ whole genome shotgun (WGS) entry which is preliminary data.</text>
</comment>
<dbReference type="AlphaFoldDB" id="A0AAV3RWE8"/>
<dbReference type="InterPro" id="IPR000719">
    <property type="entry name" value="Prot_kinase_dom"/>
</dbReference>
<protein>
    <recommendedName>
        <fullName evidence="5">Protein kinase domain-containing protein</fullName>
    </recommendedName>
</protein>
<dbReference type="PANTHER" id="PTHR47985:SF44">
    <property type="entry name" value="SERINE_THREONINE-PROTEIN KINASE PBS1"/>
    <property type="match status" value="1"/>
</dbReference>
<dbReference type="Pfam" id="PF07714">
    <property type="entry name" value="PK_Tyr_Ser-Thr"/>
    <property type="match status" value="2"/>
</dbReference>
<evidence type="ECO:0000256" key="1">
    <source>
        <dbReference type="ARBA" id="ARBA00004193"/>
    </source>
</evidence>
<dbReference type="Gene3D" id="1.10.510.10">
    <property type="entry name" value="Transferase(Phosphotransferase) domain 1"/>
    <property type="match status" value="2"/>
</dbReference>
<keyword evidence="2" id="KW-0418">Kinase</keyword>
<accession>A0AAV3RWE8</accession>
<gene>
    <name evidence="6" type="ORF">LIER_31474</name>
</gene>
<comment type="subcellular location">
    <subcellularLocation>
        <location evidence="1">Cell membrane</location>
        <topology evidence="1">Lipid-anchor</topology>
    </subcellularLocation>
</comment>
<keyword evidence="2" id="KW-0808">Transferase</keyword>
<dbReference type="InterPro" id="IPR011009">
    <property type="entry name" value="Kinase-like_dom_sf"/>
</dbReference>
<evidence type="ECO:0000259" key="5">
    <source>
        <dbReference type="PROSITE" id="PS50011"/>
    </source>
</evidence>
<keyword evidence="3" id="KW-0472">Membrane</keyword>
<proteinExistence type="predicted"/>
<dbReference type="PROSITE" id="PS50011">
    <property type="entry name" value="PROTEIN_KINASE_DOM"/>
    <property type="match status" value="2"/>
</dbReference>
<dbReference type="SUPFAM" id="SSF56112">
    <property type="entry name" value="Protein kinase-like (PK-like)"/>
    <property type="match status" value="2"/>
</dbReference>
<reference evidence="6 7" key="1">
    <citation type="submission" date="2024-01" db="EMBL/GenBank/DDBJ databases">
        <title>The complete chloroplast genome sequence of Lithospermum erythrorhizon: insights into the phylogenetic relationship among Boraginaceae species and the maternal lineages of purple gromwells.</title>
        <authorList>
            <person name="Okada T."/>
            <person name="Watanabe K."/>
        </authorList>
    </citation>
    <scope>NUCLEOTIDE SEQUENCE [LARGE SCALE GENOMIC DNA]</scope>
</reference>
<sequence length="503" mass="57539">MDPEYVLTMRVSKKTDVYAFGVVLLVVLSGRPAVDMRLEEDQQSLVWFAKKCMEEGRVDQIIDPYLKLEIQSSSLEEFIKIVEKCLLKQPKERPSMAQVVANLELAWENQQGAPTSMAQEMDGNWTAQFIDPMSDERYINSERDVFGDADILGEDPNFEKFRNGFDTHQRYEAEPYNPQDVVYQEEASKISQSPSFEQSIRIFSFSELKVATSNFRDDLKIGEGGDGIYYEGRLAGHIVSDSLVSVKRRTPQSFHSLKDSQDEMCMLRTLSHPNILNLIGYCDEKDEFLFVHKFMKNGSLDKHLLFSRNAGVQPLSWGLRLRICSDVARGLAFMHSLERPIIHRDIKLSKILLDETYNVKVSCPVFAWFSPMSMESTHVSTRVFGTYGYIDPEYMATGHLSLKSDVYSFGVILVEVLTGLRSIDPQRPREQHSLIDWTKASLSNKRKFRRIMDPCLDGKYSMGAALQAAQLALKCLASEQKMRPSMREVLQILEQIQSTNQIR</sequence>
<dbReference type="Gene3D" id="3.30.200.20">
    <property type="entry name" value="Phosphorylase Kinase, domain 1"/>
    <property type="match status" value="1"/>
</dbReference>
<keyword evidence="7" id="KW-1185">Reference proteome</keyword>
<keyword evidence="2" id="KW-0723">Serine/threonine-protein kinase</keyword>
<dbReference type="GO" id="GO:0004674">
    <property type="term" value="F:protein serine/threonine kinase activity"/>
    <property type="evidence" value="ECO:0007669"/>
    <property type="project" value="UniProtKB-KW"/>
</dbReference>
<evidence type="ECO:0000313" key="7">
    <source>
        <dbReference type="Proteomes" id="UP001454036"/>
    </source>
</evidence>